<sequence>MCLILFAVQQHPDWPLIVAANRDEFHRRPTEPARLRNASPPVIAGKDLQEGGTWMGIAPETLLFAALTNYRDPFSRKDPAPSRGHIVEQALGSGEDMESFLKKLKNEASAFNGFNLICGTPEKLFYYSNQTEKSLVIPSGVHGLSNHLLDTPWPKVTRGCSMLDQALGKGAGEEDFFLLLQDRSMPEDRDLPDTGMGLEWERILAPLFIVNELYGTRSSTVLRVHRSGEFFFTEISWDERGRETGRVRFTGQSDAKP</sequence>
<name>A0A562RRW1_9BACT</name>
<proteinExistence type="predicted"/>
<comment type="caution">
    <text evidence="1">The sequence shown here is derived from an EMBL/GenBank/DDBJ whole genome shotgun (WGS) entry which is preliminary data.</text>
</comment>
<gene>
    <name evidence="1" type="ORF">LZ24_01860</name>
</gene>
<dbReference type="RefSeq" id="WP_144684777.1">
    <property type="nucleotide sequence ID" value="NZ_VLLC01000013.1"/>
</dbReference>
<dbReference type="PANTHER" id="PTHR17985">
    <property type="entry name" value="SER/THR-RICH PROTEIN T10 IN DGCR REGION"/>
    <property type="match status" value="1"/>
</dbReference>
<evidence type="ECO:0000313" key="2">
    <source>
        <dbReference type="Proteomes" id="UP000318307"/>
    </source>
</evidence>
<dbReference type="InterPro" id="IPR008551">
    <property type="entry name" value="TANGO2"/>
</dbReference>
<evidence type="ECO:0000313" key="1">
    <source>
        <dbReference type="EMBL" id="TWI71593.1"/>
    </source>
</evidence>
<protein>
    <submittedName>
        <fullName evidence="1">Uncharacterized protein with NRDE domain</fullName>
    </submittedName>
</protein>
<keyword evidence="2" id="KW-1185">Reference proteome</keyword>
<dbReference type="Proteomes" id="UP000318307">
    <property type="component" value="Unassembled WGS sequence"/>
</dbReference>
<accession>A0A562RRW1</accession>
<dbReference type="Pfam" id="PF05742">
    <property type="entry name" value="TANGO2"/>
    <property type="match status" value="1"/>
</dbReference>
<dbReference type="EMBL" id="VLLC01000013">
    <property type="protein sequence ID" value="TWI71593.1"/>
    <property type="molecule type" value="Genomic_DNA"/>
</dbReference>
<dbReference type="AlphaFoldDB" id="A0A562RRW1"/>
<dbReference type="OrthoDB" id="4380123at2"/>
<organism evidence="1 2">
    <name type="scientific">Desulfobotulus alkaliphilus</name>
    <dbReference type="NCBI Taxonomy" id="622671"/>
    <lineage>
        <taxon>Bacteria</taxon>
        <taxon>Pseudomonadati</taxon>
        <taxon>Thermodesulfobacteriota</taxon>
        <taxon>Desulfobacteria</taxon>
        <taxon>Desulfobacterales</taxon>
        <taxon>Desulfobacteraceae</taxon>
        <taxon>Desulfobotulus</taxon>
    </lineage>
</organism>
<dbReference type="PANTHER" id="PTHR17985:SF8">
    <property type="entry name" value="TRANSPORT AND GOLGI ORGANIZATION PROTEIN 2 HOMOLOG"/>
    <property type="match status" value="1"/>
</dbReference>
<reference evidence="1 2" key="1">
    <citation type="submission" date="2019-07" db="EMBL/GenBank/DDBJ databases">
        <title>Genome sequencing of 100 strains of the haloalkaliphilic chemolithoautotrophic sulfur-oxidizing bacterium Thioalkalivibrio.</title>
        <authorList>
            <person name="Muyzer G."/>
        </authorList>
    </citation>
    <scope>NUCLEOTIDE SEQUENCE [LARGE SCALE GENOMIC DNA]</scope>
    <source>
        <strain evidence="1 2">ASO4-4</strain>
    </source>
</reference>